<name>A0A4V3WNI6_CAMSN</name>
<dbReference type="PANTHER" id="PTHR11472:SF1">
    <property type="entry name" value="GENERAL TRANSCRIPTION AND DNA REPAIR FACTOR IIH HELICASE SUBUNIT XPD"/>
    <property type="match status" value="1"/>
</dbReference>
<dbReference type="PRINTS" id="PR00852">
    <property type="entry name" value="XRODRMPGMNTD"/>
</dbReference>
<keyword evidence="6" id="KW-0547">Nucleotide-binding</keyword>
<dbReference type="Pfam" id="PF06777">
    <property type="entry name" value="HBB"/>
    <property type="match status" value="1"/>
</dbReference>
<dbReference type="AlphaFoldDB" id="A0A4V3WNI6"/>
<dbReference type="SMART" id="SM00491">
    <property type="entry name" value="HELICc2"/>
    <property type="match status" value="1"/>
</dbReference>
<dbReference type="InterPro" id="IPR027417">
    <property type="entry name" value="P-loop_NTPase"/>
</dbReference>
<keyword evidence="19" id="KW-0472">Membrane</keyword>
<dbReference type="PROSITE" id="PS51193">
    <property type="entry name" value="HELICASE_ATP_BIND_2"/>
    <property type="match status" value="1"/>
</dbReference>
<dbReference type="SMART" id="SM00488">
    <property type="entry name" value="DEXDc2"/>
    <property type="match status" value="1"/>
</dbReference>
<evidence type="ECO:0000256" key="13">
    <source>
        <dbReference type="ARBA" id="ARBA00023125"/>
    </source>
</evidence>
<dbReference type="InterPro" id="IPR006554">
    <property type="entry name" value="Helicase-like_DEXD_c2"/>
</dbReference>
<dbReference type="InterPro" id="IPR014013">
    <property type="entry name" value="Helic_SF1/SF2_ATP-bd_DinG/Rad3"/>
</dbReference>
<dbReference type="Proteomes" id="UP000306102">
    <property type="component" value="Unassembled WGS sequence"/>
</dbReference>
<dbReference type="PANTHER" id="PTHR11472">
    <property type="entry name" value="DNA REPAIR DEAD HELICASE RAD3/XP-D SUBFAMILY MEMBER"/>
    <property type="match status" value="1"/>
</dbReference>
<evidence type="ECO:0000256" key="14">
    <source>
        <dbReference type="ARBA" id="ARBA00023204"/>
    </source>
</evidence>
<evidence type="ECO:0000256" key="18">
    <source>
        <dbReference type="ARBA" id="ARBA00048954"/>
    </source>
</evidence>
<dbReference type="Pfam" id="PF06733">
    <property type="entry name" value="DEAD_2"/>
    <property type="match status" value="1"/>
</dbReference>
<organism evidence="21 22">
    <name type="scientific">Camellia sinensis var. sinensis</name>
    <name type="common">China tea</name>
    <dbReference type="NCBI Taxonomy" id="542762"/>
    <lineage>
        <taxon>Eukaryota</taxon>
        <taxon>Viridiplantae</taxon>
        <taxon>Streptophyta</taxon>
        <taxon>Embryophyta</taxon>
        <taxon>Tracheophyta</taxon>
        <taxon>Spermatophyta</taxon>
        <taxon>Magnoliopsida</taxon>
        <taxon>eudicotyledons</taxon>
        <taxon>Gunneridae</taxon>
        <taxon>Pentapetalae</taxon>
        <taxon>asterids</taxon>
        <taxon>Ericales</taxon>
        <taxon>Theaceae</taxon>
        <taxon>Camellia</taxon>
    </lineage>
</organism>
<dbReference type="SUPFAM" id="SSF52540">
    <property type="entry name" value="P-loop containing nucleoside triphosphate hydrolases"/>
    <property type="match status" value="1"/>
</dbReference>
<dbReference type="EC" id="5.6.2.3" evidence="17"/>
<dbReference type="InterPro" id="IPR001945">
    <property type="entry name" value="RAD3/XPD"/>
</dbReference>
<dbReference type="Pfam" id="PF13307">
    <property type="entry name" value="Helicase_C_2"/>
    <property type="match status" value="1"/>
</dbReference>
<reference evidence="21 22" key="1">
    <citation type="journal article" date="2018" name="Proc. Natl. Acad. Sci. U.S.A.">
        <title>Draft genome sequence of Camellia sinensis var. sinensis provides insights into the evolution of the tea genome and tea quality.</title>
        <authorList>
            <person name="Wei C."/>
            <person name="Yang H."/>
            <person name="Wang S."/>
            <person name="Zhao J."/>
            <person name="Liu C."/>
            <person name="Gao L."/>
            <person name="Xia E."/>
            <person name="Lu Y."/>
            <person name="Tai Y."/>
            <person name="She G."/>
            <person name="Sun J."/>
            <person name="Cao H."/>
            <person name="Tong W."/>
            <person name="Gao Q."/>
            <person name="Li Y."/>
            <person name="Deng W."/>
            <person name="Jiang X."/>
            <person name="Wang W."/>
            <person name="Chen Q."/>
            <person name="Zhang S."/>
            <person name="Li H."/>
            <person name="Wu J."/>
            <person name="Wang P."/>
            <person name="Li P."/>
            <person name="Shi C."/>
            <person name="Zheng F."/>
            <person name="Jian J."/>
            <person name="Huang B."/>
            <person name="Shan D."/>
            <person name="Shi M."/>
            <person name="Fang C."/>
            <person name="Yue Y."/>
            <person name="Li F."/>
            <person name="Li D."/>
            <person name="Wei S."/>
            <person name="Han B."/>
            <person name="Jiang C."/>
            <person name="Yin Y."/>
            <person name="Xia T."/>
            <person name="Zhang Z."/>
            <person name="Bennetzen J.L."/>
            <person name="Zhao S."/>
            <person name="Wan X."/>
        </authorList>
    </citation>
    <scope>NUCLEOTIDE SEQUENCE [LARGE SCALE GENOMIC DNA]</scope>
    <source>
        <strain evidence="22">cv. Shuchazao</strain>
        <tissue evidence="21">Leaf</tissue>
    </source>
</reference>
<dbReference type="GO" id="GO:0006366">
    <property type="term" value="P:transcription by RNA polymerase II"/>
    <property type="evidence" value="ECO:0007669"/>
    <property type="project" value="TreeGrafter"/>
</dbReference>
<dbReference type="InterPro" id="IPR010614">
    <property type="entry name" value="RAD3-like_helicase_DEAD"/>
</dbReference>
<keyword evidence="10" id="KW-0067">ATP-binding</keyword>
<keyword evidence="19" id="KW-1133">Transmembrane helix</keyword>
<feature type="domain" description="Helicase ATP-binding" evidence="20">
    <location>
        <begin position="7"/>
        <end position="322"/>
    </location>
</feature>
<keyword evidence="13" id="KW-0238">DNA-binding</keyword>
<dbReference type="STRING" id="542762.A0A4V3WNI6"/>
<dbReference type="FunFam" id="3.40.50.300:FF:000128">
    <property type="entry name" value="Putative DNA repair helicase RAD3"/>
    <property type="match status" value="1"/>
</dbReference>
<evidence type="ECO:0000256" key="8">
    <source>
        <dbReference type="ARBA" id="ARBA00022801"/>
    </source>
</evidence>
<evidence type="ECO:0000259" key="20">
    <source>
        <dbReference type="PROSITE" id="PS51193"/>
    </source>
</evidence>
<dbReference type="GO" id="GO:0046872">
    <property type="term" value="F:metal ion binding"/>
    <property type="evidence" value="ECO:0007669"/>
    <property type="project" value="UniProtKB-KW"/>
</dbReference>
<dbReference type="InterPro" id="IPR010643">
    <property type="entry name" value="HBB"/>
</dbReference>
<dbReference type="GO" id="GO:0016818">
    <property type="term" value="F:hydrolase activity, acting on acid anhydrides, in phosphorus-containing anhydrides"/>
    <property type="evidence" value="ECO:0007669"/>
    <property type="project" value="InterPro"/>
</dbReference>
<dbReference type="InterPro" id="IPR002464">
    <property type="entry name" value="DNA/RNA_helicase_DEAH_CS"/>
</dbReference>
<keyword evidence="11" id="KW-0408">Iron</keyword>
<dbReference type="GO" id="GO:0045951">
    <property type="term" value="P:positive regulation of mitotic recombination"/>
    <property type="evidence" value="ECO:0007669"/>
    <property type="project" value="TreeGrafter"/>
</dbReference>
<evidence type="ECO:0000256" key="3">
    <source>
        <dbReference type="ARBA" id="ARBA00009146"/>
    </source>
</evidence>
<proteinExistence type="inferred from homology"/>
<evidence type="ECO:0000313" key="21">
    <source>
        <dbReference type="EMBL" id="THG12727.1"/>
    </source>
</evidence>
<evidence type="ECO:0000256" key="6">
    <source>
        <dbReference type="ARBA" id="ARBA00022741"/>
    </source>
</evidence>
<keyword evidence="12" id="KW-0411">Iron-sulfur</keyword>
<comment type="cofactor">
    <cofactor evidence="1">
        <name>[4Fe-4S] cluster</name>
        <dbReference type="ChEBI" id="CHEBI:49883"/>
    </cofactor>
</comment>
<evidence type="ECO:0000256" key="17">
    <source>
        <dbReference type="ARBA" id="ARBA00044969"/>
    </source>
</evidence>
<dbReference type="GO" id="GO:0006289">
    <property type="term" value="P:nucleotide-excision repair"/>
    <property type="evidence" value="ECO:0007669"/>
    <property type="project" value="InterPro"/>
</dbReference>
<evidence type="ECO:0000256" key="10">
    <source>
        <dbReference type="ARBA" id="ARBA00022840"/>
    </source>
</evidence>
<comment type="caution">
    <text evidence="21">The sequence shown here is derived from an EMBL/GenBank/DDBJ whole genome shotgun (WGS) entry which is preliminary data.</text>
</comment>
<evidence type="ECO:0000256" key="11">
    <source>
        <dbReference type="ARBA" id="ARBA00023004"/>
    </source>
</evidence>
<keyword evidence="7" id="KW-0227">DNA damage</keyword>
<dbReference type="CDD" id="cd18788">
    <property type="entry name" value="SF2_C_XPD"/>
    <property type="match status" value="1"/>
</dbReference>
<gene>
    <name evidence="21" type="ORF">TEA_026854</name>
</gene>
<evidence type="ECO:0000256" key="4">
    <source>
        <dbReference type="ARBA" id="ARBA00022485"/>
    </source>
</evidence>
<evidence type="ECO:0000256" key="2">
    <source>
        <dbReference type="ARBA" id="ARBA00004123"/>
    </source>
</evidence>
<dbReference type="EMBL" id="SDRB02006393">
    <property type="protein sequence ID" value="THG12727.1"/>
    <property type="molecule type" value="Genomic_DNA"/>
</dbReference>
<dbReference type="FunFam" id="3.40.50.300:FF:000135">
    <property type="entry name" value="DNA repair helicase RAD3, putative"/>
    <property type="match status" value="1"/>
</dbReference>
<comment type="similarity">
    <text evidence="3">Belongs to the helicase family. RAD3/XPD subfamily.</text>
</comment>
<dbReference type="NCBIfam" id="TIGR00604">
    <property type="entry name" value="rad3"/>
    <property type="match status" value="1"/>
</dbReference>
<evidence type="ECO:0000256" key="15">
    <source>
        <dbReference type="ARBA" id="ARBA00023235"/>
    </source>
</evidence>
<dbReference type="FunFam" id="3.40.50.300:FF:000381">
    <property type="entry name" value="TFIIH basal transcription factor complex helicase subunit"/>
    <property type="match status" value="1"/>
</dbReference>
<comment type="subcellular location">
    <subcellularLocation>
        <location evidence="2">Nucleus</location>
    </subcellularLocation>
</comment>
<dbReference type="GO" id="GO:0043139">
    <property type="term" value="F:5'-3' DNA helicase activity"/>
    <property type="evidence" value="ECO:0007669"/>
    <property type="project" value="UniProtKB-EC"/>
</dbReference>
<evidence type="ECO:0000313" key="22">
    <source>
        <dbReference type="Proteomes" id="UP000306102"/>
    </source>
</evidence>
<keyword evidence="15" id="KW-0413">Isomerase</keyword>
<evidence type="ECO:0000256" key="9">
    <source>
        <dbReference type="ARBA" id="ARBA00022806"/>
    </source>
</evidence>
<keyword evidence="4" id="KW-0004">4Fe-4S</keyword>
<keyword evidence="16" id="KW-0539">Nucleus</keyword>
<dbReference type="InterPro" id="IPR013020">
    <property type="entry name" value="Rad3/Chl1-like"/>
</dbReference>
<dbReference type="GO" id="GO:0003684">
    <property type="term" value="F:damaged DNA binding"/>
    <property type="evidence" value="ECO:0007669"/>
    <property type="project" value="TreeGrafter"/>
</dbReference>
<comment type="catalytic activity">
    <reaction evidence="18">
        <text>ATP + H2O = ADP + phosphate + H(+)</text>
        <dbReference type="Rhea" id="RHEA:13065"/>
        <dbReference type="ChEBI" id="CHEBI:15377"/>
        <dbReference type="ChEBI" id="CHEBI:15378"/>
        <dbReference type="ChEBI" id="CHEBI:30616"/>
        <dbReference type="ChEBI" id="CHEBI:43474"/>
        <dbReference type="ChEBI" id="CHEBI:456216"/>
        <dbReference type="EC" id="5.6.2.3"/>
    </reaction>
</comment>
<dbReference type="PROSITE" id="PS00690">
    <property type="entry name" value="DEAH_ATP_HELICASE"/>
    <property type="match status" value="1"/>
</dbReference>
<dbReference type="InterPro" id="IPR045028">
    <property type="entry name" value="DinG/Rad3-like"/>
</dbReference>
<keyword evidence="19" id="KW-0812">Transmembrane</keyword>
<sequence>MKFQIEDVTVYFPYDHIYPEQYSYMVELKRSLDAKGHCLLEMPTGTGKTIALLSLITSYSLSKPSNPVKLLYCTRTVHEMEKTLAELRFLHRYQLQHLGPSARILALGLSSRKNLCINPSVVSAAENRDSVDAACRKLTASWVRSLAVENPNIPTCSFFEDYEKAASNAVLPPGVYTLQDLRAFGKEKGWCPYFLARHMVQFANVVVYSYQYLLDPKVAGIISKEMQRESVVVFDEAHNIDNVCIEALSVSVRSQTLEGATRNLNKMSHEIERYALLFIVPFVFLQVVCLVFCSIIMILGGLDYMAHGRFKATDAGRLRAEYNRLVEGLAQRGNLPIADTWLSNPALPDDILKEAVPGNIRRAEHFLSVLRRLVQYLKGRLQTENVEKEGPVTFVASINAQVGIDQKVLRFCYDRLHSLMMTLEITDTDEFLHIQTICDFATLVGTYTRGFSIIIEPFDERMPNIPDPVLQLSCHDASLAIKPVFERFQTVVITSGTLSPIDLYPRLLNFNPVVSRSFTMSLTRDCICPMVLTRGSDQLPVSTKYDMRTDEGVERNYGRLLLEMVSIVPDGIVCFFVSYSYMDGIVNSWNEKGILKEIMQHKLVFIETQDVVETTLALDNYRKACDCGRGAVFFSVARGKVAEGIDFDRHYGRLVIMFGVPFQYTLSRILIARLEYLRETFQIKEGDFLTFDALRQAAQCVGRVIRSKADYGMMIFADKRYSRHDKRSKLPGWILSHLRDAHLNLSTDMAMHIAREFLRKMAQPYDKSGGSGKKTLLSQEDLEKMGNGSLGEMLF</sequence>
<evidence type="ECO:0000256" key="19">
    <source>
        <dbReference type="SAM" id="Phobius"/>
    </source>
</evidence>
<evidence type="ECO:0000256" key="12">
    <source>
        <dbReference type="ARBA" id="ARBA00023014"/>
    </source>
</evidence>
<keyword evidence="8" id="KW-0378">Hydrolase</keyword>
<dbReference type="InterPro" id="IPR006555">
    <property type="entry name" value="ATP-dep_Helicase_C"/>
</dbReference>
<evidence type="ECO:0000256" key="5">
    <source>
        <dbReference type="ARBA" id="ARBA00022723"/>
    </source>
</evidence>
<evidence type="ECO:0000256" key="16">
    <source>
        <dbReference type="ARBA" id="ARBA00023242"/>
    </source>
</evidence>
<accession>A0A4V3WNI6</accession>
<dbReference type="GO" id="GO:0051539">
    <property type="term" value="F:4 iron, 4 sulfur cluster binding"/>
    <property type="evidence" value="ECO:0007669"/>
    <property type="project" value="UniProtKB-KW"/>
</dbReference>
<evidence type="ECO:0000256" key="1">
    <source>
        <dbReference type="ARBA" id="ARBA00001966"/>
    </source>
</evidence>
<feature type="transmembrane region" description="Helical" evidence="19">
    <location>
        <begin position="274"/>
        <end position="302"/>
    </location>
</feature>
<dbReference type="Gene3D" id="3.40.50.300">
    <property type="entry name" value="P-loop containing nucleotide triphosphate hydrolases"/>
    <property type="match status" value="2"/>
</dbReference>
<protein>
    <recommendedName>
        <fullName evidence="17">DNA 5'-3' helicase</fullName>
        <ecNumber evidence="17">5.6.2.3</ecNumber>
    </recommendedName>
</protein>
<keyword evidence="14" id="KW-0234">DNA repair</keyword>
<keyword evidence="9" id="KW-0347">Helicase</keyword>
<dbReference type="GO" id="GO:0005524">
    <property type="term" value="F:ATP binding"/>
    <property type="evidence" value="ECO:0007669"/>
    <property type="project" value="UniProtKB-KW"/>
</dbReference>
<dbReference type="GO" id="GO:0005634">
    <property type="term" value="C:nucleus"/>
    <property type="evidence" value="ECO:0007669"/>
    <property type="project" value="UniProtKB-SubCell"/>
</dbReference>
<keyword evidence="22" id="KW-1185">Reference proteome</keyword>
<keyword evidence="5" id="KW-0479">Metal-binding</keyword>
<evidence type="ECO:0000256" key="7">
    <source>
        <dbReference type="ARBA" id="ARBA00022763"/>
    </source>
</evidence>